<keyword evidence="3" id="KW-0862">Zinc</keyword>
<feature type="region of interest" description="Disordered" evidence="4">
    <location>
        <begin position="149"/>
        <end position="185"/>
    </location>
</feature>
<evidence type="ECO:0000313" key="6">
    <source>
        <dbReference type="EMBL" id="KAF1984785.1"/>
    </source>
</evidence>
<dbReference type="InterPro" id="IPR013085">
    <property type="entry name" value="U1-CZ_Znf_C2H2"/>
</dbReference>
<dbReference type="GO" id="GO:0071011">
    <property type="term" value="C:precatalytic spliceosome"/>
    <property type="evidence" value="ECO:0007669"/>
    <property type="project" value="TreeGrafter"/>
</dbReference>
<dbReference type="PANTHER" id="PTHR13173">
    <property type="entry name" value="WW DOMAIN BINDING PROTEIN 4"/>
    <property type="match status" value="1"/>
</dbReference>
<feature type="compositionally biased region" description="Basic and acidic residues" evidence="4">
    <location>
        <begin position="151"/>
        <end position="164"/>
    </location>
</feature>
<dbReference type="OrthoDB" id="191651at2759"/>
<evidence type="ECO:0000313" key="7">
    <source>
        <dbReference type="Proteomes" id="UP000800041"/>
    </source>
</evidence>
<evidence type="ECO:0000256" key="4">
    <source>
        <dbReference type="SAM" id="MobiDB-lite"/>
    </source>
</evidence>
<feature type="compositionally biased region" description="Basic residues" evidence="4">
    <location>
        <begin position="287"/>
        <end position="296"/>
    </location>
</feature>
<evidence type="ECO:0000256" key="1">
    <source>
        <dbReference type="ARBA" id="ARBA00022723"/>
    </source>
</evidence>
<feature type="compositionally biased region" description="Basic and acidic residues" evidence="4">
    <location>
        <begin position="43"/>
        <end position="67"/>
    </location>
</feature>
<feature type="compositionally biased region" description="Polar residues" evidence="4">
    <location>
        <begin position="247"/>
        <end position="256"/>
    </location>
</feature>
<dbReference type="Pfam" id="PF06220">
    <property type="entry name" value="zf-U1"/>
    <property type="match status" value="1"/>
</dbReference>
<dbReference type="EMBL" id="ML977166">
    <property type="protein sequence ID" value="KAF1984785.1"/>
    <property type="molecule type" value="Genomic_DNA"/>
</dbReference>
<keyword evidence="1" id="KW-0479">Metal-binding</keyword>
<evidence type="ECO:0000259" key="5">
    <source>
        <dbReference type="SMART" id="SM00451"/>
    </source>
</evidence>
<proteinExistence type="predicted"/>
<feature type="compositionally biased region" description="Basic and acidic residues" evidence="4">
    <location>
        <begin position="225"/>
        <end position="234"/>
    </location>
</feature>
<feature type="domain" description="U1-type" evidence="5">
    <location>
        <begin position="8"/>
        <end position="43"/>
    </location>
</feature>
<keyword evidence="2" id="KW-0863">Zinc-finger</keyword>
<dbReference type="SUPFAM" id="SSF57667">
    <property type="entry name" value="beta-beta-alpha zinc fingers"/>
    <property type="match status" value="1"/>
</dbReference>
<protein>
    <recommendedName>
        <fullName evidence="5">U1-type domain-containing protein</fullName>
    </recommendedName>
</protein>
<sequence>MSEYWKSTPKYWCKFCKTHVKDTPVEKKNHEATPKHQGNIQRSLRDLHRTQEREEREKQRAKDEVARLKGTASSASPGPGVGASAPKELQWNKTPTFAAPQPKGPVSLDERKRQMQQLADMGVAVAVPEQFRPEMAMAGEWHVVSQKPVYSKREENMEDVKPEARAMGVRKRKAPDDDEEDAHTILKKKGWGATYKSYPGAKGTADGEDLDALFAGGMAAAPIKMEEDVKTEADVKEEEDDDGYTVPNPTETTQVPATDPVAVKTEEDIKTETLAKIEPAEPDPKVLFKRRKNKKG</sequence>
<feature type="compositionally biased region" description="Basic and acidic residues" evidence="4">
    <location>
        <begin position="25"/>
        <end position="34"/>
    </location>
</feature>
<name>A0A6G1GV31_9PEZI</name>
<dbReference type="GO" id="GO:0003723">
    <property type="term" value="F:RNA binding"/>
    <property type="evidence" value="ECO:0007669"/>
    <property type="project" value="TreeGrafter"/>
</dbReference>
<dbReference type="PANTHER" id="PTHR13173:SF10">
    <property type="entry name" value="WW DOMAIN-BINDING PROTEIN 4"/>
    <property type="match status" value="1"/>
</dbReference>
<reference evidence="6" key="1">
    <citation type="journal article" date="2020" name="Stud. Mycol.">
        <title>101 Dothideomycetes genomes: a test case for predicting lifestyles and emergence of pathogens.</title>
        <authorList>
            <person name="Haridas S."/>
            <person name="Albert R."/>
            <person name="Binder M."/>
            <person name="Bloem J."/>
            <person name="Labutti K."/>
            <person name="Salamov A."/>
            <person name="Andreopoulos B."/>
            <person name="Baker S."/>
            <person name="Barry K."/>
            <person name="Bills G."/>
            <person name="Bluhm B."/>
            <person name="Cannon C."/>
            <person name="Castanera R."/>
            <person name="Culley D."/>
            <person name="Daum C."/>
            <person name="Ezra D."/>
            <person name="Gonzalez J."/>
            <person name="Henrissat B."/>
            <person name="Kuo A."/>
            <person name="Liang C."/>
            <person name="Lipzen A."/>
            <person name="Lutzoni F."/>
            <person name="Magnuson J."/>
            <person name="Mondo S."/>
            <person name="Nolan M."/>
            <person name="Ohm R."/>
            <person name="Pangilinan J."/>
            <person name="Park H.-J."/>
            <person name="Ramirez L."/>
            <person name="Alfaro M."/>
            <person name="Sun H."/>
            <person name="Tritt A."/>
            <person name="Yoshinaga Y."/>
            <person name="Zwiers L.-H."/>
            <person name="Turgeon B."/>
            <person name="Goodwin S."/>
            <person name="Spatafora J."/>
            <person name="Crous P."/>
            <person name="Grigoriev I."/>
        </authorList>
    </citation>
    <scope>NUCLEOTIDE SEQUENCE</scope>
    <source>
        <strain evidence="6">CBS 113979</strain>
    </source>
</reference>
<dbReference type="Proteomes" id="UP000800041">
    <property type="component" value="Unassembled WGS sequence"/>
</dbReference>
<feature type="region of interest" description="Disordered" evidence="4">
    <location>
        <begin position="25"/>
        <end position="110"/>
    </location>
</feature>
<evidence type="ECO:0000256" key="2">
    <source>
        <dbReference type="ARBA" id="ARBA00022771"/>
    </source>
</evidence>
<dbReference type="GO" id="GO:0008270">
    <property type="term" value="F:zinc ion binding"/>
    <property type="evidence" value="ECO:0007669"/>
    <property type="project" value="UniProtKB-KW"/>
</dbReference>
<feature type="compositionally biased region" description="Low complexity" evidence="4">
    <location>
        <begin position="70"/>
        <end position="86"/>
    </location>
</feature>
<dbReference type="InterPro" id="IPR003604">
    <property type="entry name" value="Matrin/U1-like-C_Znf_C2H2"/>
</dbReference>
<feature type="region of interest" description="Disordered" evidence="4">
    <location>
        <begin position="225"/>
        <end position="296"/>
    </location>
</feature>
<organism evidence="6 7">
    <name type="scientific">Aulographum hederae CBS 113979</name>
    <dbReference type="NCBI Taxonomy" id="1176131"/>
    <lineage>
        <taxon>Eukaryota</taxon>
        <taxon>Fungi</taxon>
        <taxon>Dikarya</taxon>
        <taxon>Ascomycota</taxon>
        <taxon>Pezizomycotina</taxon>
        <taxon>Dothideomycetes</taxon>
        <taxon>Pleosporomycetidae</taxon>
        <taxon>Aulographales</taxon>
        <taxon>Aulographaceae</taxon>
    </lineage>
</organism>
<feature type="compositionally biased region" description="Basic and acidic residues" evidence="4">
    <location>
        <begin position="264"/>
        <end position="286"/>
    </location>
</feature>
<keyword evidence="7" id="KW-1185">Reference proteome</keyword>
<dbReference type="AlphaFoldDB" id="A0A6G1GV31"/>
<dbReference type="Gene3D" id="3.30.160.60">
    <property type="entry name" value="Classic Zinc Finger"/>
    <property type="match status" value="1"/>
</dbReference>
<gene>
    <name evidence="6" type="ORF">K402DRAFT_335921</name>
</gene>
<dbReference type="InterPro" id="IPR040023">
    <property type="entry name" value="WBP4"/>
</dbReference>
<dbReference type="SMART" id="SM00451">
    <property type="entry name" value="ZnF_U1"/>
    <property type="match status" value="1"/>
</dbReference>
<dbReference type="GO" id="GO:0000398">
    <property type="term" value="P:mRNA splicing, via spliceosome"/>
    <property type="evidence" value="ECO:0007669"/>
    <property type="project" value="InterPro"/>
</dbReference>
<dbReference type="InterPro" id="IPR036236">
    <property type="entry name" value="Znf_C2H2_sf"/>
</dbReference>
<accession>A0A6G1GV31</accession>
<evidence type="ECO:0000256" key="3">
    <source>
        <dbReference type="ARBA" id="ARBA00022833"/>
    </source>
</evidence>